<evidence type="ECO:0000313" key="6">
    <source>
        <dbReference type="Proteomes" id="UP001139485"/>
    </source>
</evidence>
<dbReference type="InterPro" id="IPR003142">
    <property type="entry name" value="BPL_C"/>
</dbReference>
<dbReference type="RefSeq" id="WP_250827771.1">
    <property type="nucleotide sequence ID" value="NZ_JAMOIL010000016.1"/>
</dbReference>
<reference evidence="5" key="1">
    <citation type="submission" date="2022-05" db="EMBL/GenBank/DDBJ databases">
        <authorList>
            <person name="Tuo L."/>
        </authorList>
    </citation>
    <scope>NUCLEOTIDE SEQUENCE</scope>
    <source>
        <strain evidence="5">BSK12Z-4</strain>
    </source>
</reference>
<dbReference type="GO" id="GO:0004077">
    <property type="term" value="F:biotin--[biotin carboxyl-carrier protein] ligase activity"/>
    <property type="evidence" value="ECO:0007669"/>
    <property type="project" value="UniProtKB-EC"/>
</dbReference>
<evidence type="ECO:0000256" key="3">
    <source>
        <dbReference type="ARBA" id="ARBA00024227"/>
    </source>
</evidence>
<dbReference type="PANTHER" id="PTHR12835">
    <property type="entry name" value="BIOTIN PROTEIN LIGASE"/>
    <property type="match status" value="1"/>
</dbReference>
<accession>A0A9X2D8M2</accession>
<feature type="domain" description="BPL/LPL catalytic" evidence="4">
    <location>
        <begin position="15"/>
        <end position="205"/>
    </location>
</feature>
<keyword evidence="1 5" id="KW-0436">Ligase</keyword>
<dbReference type="Gene3D" id="2.30.30.100">
    <property type="match status" value="1"/>
</dbReference>
<dbReference type="Gene3D" id="3.30.930.10">
    <property type="entry name" value="Bira Bifunctional Protein, Domain 2"/>
    <property type="match status" value="1"/>
</dbReference>
<dbReference type="Pfam" id="PF02237">
    <property type="entry name" value="BPL_C"/>
    <property type="match status" value="1"/>
</dbReference>
<dbReference type="InterPro" id="IPR045864">
    <property type="entry name" value="aa-tRNA-synth_II/BPL/LPL"/>
</dbReference>
<dbReference type="Proteomes" id="UP001139485">
    <property type="component" value="Unassembled WGS sequence"/>
</dbReference>
<dbReference type="AlphaFoldDB" id="A0A9X2D8M2"/>
<keyword evidence="6" id="KW-1185">Reference proteome</keyword>
<dbReference type="GO" id="GO:0005737">
    <property type="term" value="C:cytoplasm"/>
    <property type="evidence" value="ECO:0007669"/>
    <property type="project" value="TreeGrafter"/>
</dbReference>
<dbReference type="CDD" id="cd16442">
    <property type="entry name" value="BPL"/>
    <property type="match status" value="1"/>
</dbReference>
<dbReference type="EC" id="6.3.4.15" evidence="3"/>
<dbReference type="PROSITE" id="PS51733">
    <property type="entry name" value="BPL_LPL_CATALYTIC"/>
    <property type="match status" value="1"/>
</dbReference>
<proteinExistence type="predicted"/>
<gene>
    <name evidence="5" type="ORF">M8330_13610</name>
</gene>
<dbReference type="InterPro" id="IPR004143">
    <property type="entry name" value="BPL_LPL_catalytic"/>
</dbReference>
<comment type="caution">
    <text evidence="5">The sequence shown here is derived from an EMBL/GenBank/DDBJ whole genome shotgun (WGS) entry which is preliminary data.</text>
</comment>
<dbReference type="PANTHER" id="PTHR12835:SF5">
    <property type="entry name" value="BIOTIN--PROTEIN LIGASE"/>
    <property type="match status" value="1"/>
</dbReference>
<evidence type="ECO:0000256" key="1">
    <source>
        <dbReference type="ARBA" id="ARBA00022598"/>
    </source>
</evidence>
<dbReference type="SUPFAM" id="SSF55681">
    <property type="entry name" value="Class II aaRS and biotin synthetases"/>
    <property type="match status" value="1"/>
</dbReference>
<evidence type="ECO:0000256" key="2">
    <source>
        <dbReference type="ARBA" id="ARBA00023267"/>
    </source>
</evidence>
<evidence type="ECO:0000259" key="4">
    <source>
        <dbReference type="PROSITE" id="PS51733"/>
    </source>
</evidence>
<keyword evidence="2" id="KW-0092">Biotin</keyword>
<evidence type="ECO:0000313" key="5">
    <source>
        <dbReference type="EMBL" id="MCM0621327.1"/>
    </source>
</evidence>
<protein>
    <recommendedName>
        <fullName evidence="3">biotin--[biotin carboxyl-carrier protein] ligase</fullName>
        <ecNumber evidence="3">6.3.4.15</ecNumber>
    </recommendedName>
</protein>
<dbReference type="Pfam" id="PF03099">
    <property type="entry name" value="BPL_LplA_LipB"/>
    <property type="match status" value="1"/>
</dbReference>
<name>A0A9X2D8M2_9ACTN</name>
<organism evidence="5 6">
    <name type="scientific">Nocardioides bruguierae</name>
    <dbReference type="NCBI Taxonomy" id="2945102"/>
    <lineage>
        <taxon>Bacteria</taxon>
        <taxon>Bacillati</taxon>
        <taxon>Actinomycetota</taxon>
        <taxon>Actinomycetes</taxon>
        <taxon>Propionibacteriales</taxon>
        <taxon>Nocardioidaceae</taxon>
        <taxon>Nocardioides</taxon>
    </lineage>
</organism>
<dbReference type="EMBL" id="JAMOIL010000016">
    <property type="protein sequence ID" value="MCM0621327.1"/>
    <property type="molecule type" value="Genomic_DNA"/>
</dbReference>
<dbReference type="NCBIfam" id="TIGR00121">
    <property type="entry name" value="birA_ligase"/>
    <property type="match status" value="1"/>
</dbReference>
<dbReference type="InterPro" id="IPR004408">
    <property type="entry name" value="Biotin_CoA_COase_ligase"/>
</dbReference>
<sequence length="293" mass="30266">MDDPLDAGVLADARPGGARVLLLTQSPSTNAHAAALARDGEPGPLVVVAEHQTAGRGRLDRAWTTPPGTALTFSLLVRPDVPLAGWPWLPLLTGTSVAATLARLGHPARLKWPNDVLLDGRKLAGILLERVEAPRGSDLGAAAVLGVGLNVGLRAADLPVPTATSLRVHAEEAGRTGGRTGGRVDVPDRTDLLLALVADLVARVEVWAEVGQDAARPGHPSPVRDRTLREDYLAACDTVGRRVRVSLPVGEPLVGEAVGVDEDGRLLVAAEGGSGDPVAVGAGDVVHVRPAED</sequence>